<dbReference type="OrthoDB" id="3863715at2759"/>
<keyword evidence="1" id="KW-0863">Zinc-finger</keyword>
<protein>
    <recommendedName>
        <fullName evidence="3">CCHC-type domain-containing protein</fullName>
    </recommendedName>
</protein>
<dbReference type="GO" id="GO:0008270">
    <property type="term" value="F:zinc ion binding"/>
    <property type="evidence" value="ECO:0007669"/>
    <property type="project" value="UniProtKB-KW"/>
</dbReference>
<keyword evidence="1" id="KW-0479">Metal-binding</keyword>
<evidence type="ECO:0000256" key="2">
    <source>
        <dbReference type="SAM" id="MobiDB-lite"/>
    </source>
</evidence>
<dbReference type="GO" id="GO:0003676">
    <property type="term" value="F:nucleic acid binding"/>
    <property type="evidence" value="ECO:0007669"/>
    <property type="project" value="InterPro"/>
</dbReference>
<proteinExistence type="predicted"/>
<dbReference type="SMART" id="SM00343">
    <property type="entry name" value="ZnF_C2HC"/>
    <property type="match status" value="2"/>
</dbReference>
<sequence length="262" mass="30680">MWRLYLDAEEDRLKLLNEGVVLGGKTIPIRPHNPNYKSNLRKVRVKNVPLSADDGQVQRELAMRNIKVISLYRERLRVDTQITDCQTGDRVFFCEKFEKQLPKTMAFGKYIARVSNFGQIDINTHFICSKCLQNGHFTSDCPNEWMCTDCNKLGHKLIECPTFFERMTQKETKDQQDKENQITKHVTTIQETEQNEHIEEIANQNNQEDDTTDECTDPSKQPSAILEQNRKVTTNDKKDQAQEKKKRKKKTYQKKIKAFHIV</sequence>
<evidence type="ECO:0000313" key="4">
    <source>
        <dbReference type="EMBL" id="CAC5412474.1"/>
    </source>
</evidence>
<evidence type="ECO:0000313" key="5">
    <source>
        <dbReference type="Proteomes" id="UP000507470"/>
    </source>
</evidence>
<keyword evidence="1" id="KW-0862">Zinc</keyword>
<evidence type="ECO:0000256" key="1">
    <source>
        <dbReference type="PROSITE-ProRule" id="PRU00047"/>
    </source>
</evidence>
<evidence type="ECO:0000259" key="3">
    <source>
        <dbReference type="PROSITE" id="PS50158"/>
    </source>
</evidence>
<feature type="compositionally biased region" description="Basic and acidic residues" evidence="2">
    <location>
        <begin position="228"/>
        <end position="243"/>
    </location>
</feature>
<organism evidence="4 5">
    <name type="scientific">Mytilus coruscus</name>
    <name type="common">Sea mussel</name>
    <dbReference type="NCBI Taxonomy" id="42192"/>
    <lineage>
        <taxon>Eukaryota</taxon>
        <taxon>Metazoa</taxon>
        <taxon>Spiralia</taxon>
        <taxon>Lophotrochozoa</taxon>
        <taxon>Mollusca</taxon>
        <taxon>Bivalvia</taxon>
        <taxon>Autobranchia</taxon>
        <taxon>Pteriomorphia</taxon>
        <taxon>Mytilida</taxon>
        <taxon>Mytiloidea</taxon>
        <taxon>Mytilidae</taxon>
        <taxon>Mytilinae</taxon>
        <taxon>Mytilus</taxon>
    </lineage>
</organism>
<feature type="domain" description="CCHC-type" evidence="3">
    <location>
        <begin position="128"/>
        <end position="143"/>
    </location>
</feature>
<reference evidence="4 5" key="1">
    <citation type="submission" date="2020-06" db="EMBL/GenBank/DDBJ databases">
        <authorList>
            <person name="Li R."/>
            <person name="Bekaert M."/>
        </authorList>
    </citation>
    <scope>NUCLEOTIDE SEQUENCE [LARGE SCALE GENOMIC DNA]</scope>
    <source>
        <strain evidence="5">wild</strain>
    </source>
</reference>
<dbReference type="SUPFAM" id="SSF57756">
    <property type="entry name" value="Retrovirus zinc finger-like domains"/>
    <property type="match status" value="1"/>
</dbReference>
<dbReference type="EMBL" id="CACVKT020008024">
    <property type="protein sequence ID" value="CAC5412474.1"/>
    <property type="molecule type" value="Genomic_DNA"/>
</dbReference>
<feature type="compositionally biased region" description="Basic residues" evidence="2">
    <location>
        <begin position="244"/>
        <end position="262"/>
    </location>
</feature>
<keyword evidence="5" id="KW-1185">Reference proteome</keyword>
<feature type="region of interest" description="Disordered" evidence="2">
    <location>
        <begin position="204"/>
        <end position="262"/>
    </location>
</feature>
<accession>A0A6J8DV78</accession>
<name>A0A6J8DV78_MYTCO</name>
<gene>
    <name evidence="4" type="ORF">MCOR_45448</name>
</gene>
<dbReference type="PROSITE" id="PS50158">
    <property type="entry name" value="ZF_CCHC"/>
    <property type="match status" value="1"/>
</dbReference>
<dbReference type="AlphaFoldDB" id="A0A6J8DV78"/>
<feature type="compositionally biased region" description="Acidic residues" evidence="2">
    <location>
        <begin position="207"/>
        <end position="216"/>
    </location>
</feature>
<dbReference type="Proteomes" id="UP000507470">
    <property type="component" value="Unassembled WGS sequence"/>
</dbReference>
<dbReference type="Gene3D" id="4.10.60.10">
    <property type="entry name" value="Zinc finger, CCHC-type"/>
    <property type="match status" value="1"/>
</dbReference>
<dbReference type="InterPro" id="IPR036875">
    <property type="entry name" value="Znf_CCHC_sf"/>
</dbReference>
<dbReference type="InterPro" id="IPR001878">
    <property type="entry name" value="Znf_CCHC"/>
</dbReference>